<reference evidence="4 5" key="1">
    <citation type="submission" date="2014-02" db="EMBL/GenBank/DDBJ databases">
        <title>Draft Genome of Hylemonella gracilis isolated from the Niagara River.</title>
        <authorList>
            <person name="Pawlowski D.R."/>
            <person name="Koudelka G.B."/>
        </authorList>
    </citation>
    <scope>NUCLEOTIDE SEQUENCE [LARGE SCALE GENOMIC DNA]</scope>
    <source>
        <strain evidence="4 5">Niagara R</strain>
    </source>
</reference>
<accession>A0A016XFB2</accession>
<evidence type="ECO:0000256" key="2">
    <source>
        <dbReference type="ARBA" id="ARBA00023004"/>
    </source>
</evidence>
<dbReference type="GO" id="GO:0004322">
    <property type="term" value="F:ferroxidase activity"/>
    <property type="evidence" value="ECO:0007669"/>
    <property type="project" value="TreeGrafter"/>
</dbReference>
<keyword evidence="1" id="KW-0409">Iron storage</keyword>
<dbReference type="RefSeq" id="WP_051509543.1">
    <property type="nucleotide sequence ID" value="NZ_JEMG01000001.1"/>
</dbReference>
<comment type="caution">
    <text evidence="4">The sequence shown here is derived from an EMBL/GenBank/DDBJ whole genome shotgun (WGS) entry which is preliminary data.</text>
</comment>
<dbReference type="GO" id="GO:0020037">
    <property type="term" value="F:heme binding"/>
    <property type="evidence" value="ECO:0007669"/>
    <property type="project" value="TreeGrafter"/>
</dbReference>
<dbReference type="InterPro" id="IPR009078">
    <property type="entry name" value="Ferritin-like_SF"/>
</dbReference>
<keyword evidence="2" id="KW-0408">Iron</keyword>
<dbReference type="Gene3D" id="1.20.1260.10">
    <property type="match status" value="1"/>
</dbReference>
<dbReference type="OrthoDB" id="4271929at2"/>
<dbReference type="Pfam" id="PF00210">
    <property type="entry name" value="Ferritin"/>
    <property type="match status" value="1"/>
</dbReference>
<protein>
    <submittedName>
        <fullName evidence="4">Bacterioferritin</fullName>
    </submittedName>
</protein>
<name>A0A016XFB2_9BURK</name>
<dbReference type="PANTHER" id="PTHR30295:SF1">
    <property type="entry name" value="DNA PROTECTION DURING STARVATION PROTEIN"/>
    <property type="match status" value="1"/>
</dbReference>
<evidence type="ECO:0000259" key="3">
    <source>
        <dbReference type="Pfam" id="PF00210"/>
    </source>
</evidence>
<evidence type="ECO:0000256" key="1">
    <source>
        <dbReference type="ARBA" id="ARBA00022434"/>
    </source>
</evidence>
<dbReference type="InterPro" id="IPR008331">
    <property type="entry name" value="Ferritin_DPS_dom"/>
</dbReference>
<dbReference type="PANTHER" id="PTHR30295">
    <property type="entry name" value="BACTERIOFERRITIN"/>
    <property type="match status" value="1"/>
</dbReference>
<sequence>MRARFASNFAGDVPAVHRPEVIDVKEQVLRLLKDSLIKELVCVIRYNHLSADTGMRPQMTAEFLLHTHEELAHAYKLARYIAALGGDLDYSPDLVMRMSRATHEYHHDLPSMIASHLKSQRALLVKYAEIVHWMDAQDVFPRRLLEEIVEEERAHAEELQSWLAH</sequence>
<feature type="domain" description="Ferritin/DPS" evidence="3">
    <location>
        <begin position="56"/>
        <end position="164"/>
    </location>
</feature>
<dbReference type="InterPro" id="IPR012347">
    <property type="entry name" value="Ferritin-like"/>
</dbReference>
<organism evidence="4 5">
    <name type="scientific">Hylemonella gracilis str. Niagara R</name>
    <dbReference type="NCBI Taxonomy" id="1458275"/>
    <lineage>
        <taxon>Bacteria</taxon>
        <taxon>Pseudomonadati</taxon>
        <taxon>Pseudomonadota</taxon>
        <taxon>Betaproteobacteria</taxon>
        <taxon>Burkholderiales</taxon>
        <taxon>Comamonadaceae</taxon>
        <taxon>Hylemonella</taxon>
    </lineage>
</organism>
<dbReference type="Proteomes" id="UP000023268">
    <property type="component" value="Unassembled WGS sequence"/>
</dbReference>
<gene>
    <name evidence="4" type="ORF">AZ34_05145</name>
</gene>
<dbReference type="GO" id="GO:0005829">
    <property type="term" value="C:cytosol"/>
    <property type="evidence" value="ECO:0007669"/>
    <property type="project" value="TreeGrafter"/>
</dbReference>
<dbReference type="GO" id="GO:0006879">
    <property type="term" value="P:intracellular iron ion homeostasis"/>
    <property type="evidence" value="ECO:0007669"/>
    <property type="project" value="UniProtKB-KW"/>
</dbReference>
<dbReference type="STRING" id="1458275.AZ34_05145"/>
<dbReference type="AlphaFoldDB" id="A0A016XFB2"/>
<dbReference type="eggNOG" id="COG2193">
    <property type="taxonomic scope" value="Bacteria"/>
</dbReference>
<dbReference type="GO" id="GO:0008199">
    <property type="term" value="F:ferric iron binding"/>
    <property type="evidence" value="ECO:0007669"/>
    <property type="project" value="InterPro"/>
</dbReference>
<dbReference type="SUPFAM" id="SSF47240">
    <property type="entry name" value="Ferritin-like"/>
    <property type="match status" value="1"/>
</dbReference>
<proteinExistence type="predicted"/>
<evidence type="ECO:0000313" key="5">
    <source>
        <dbReference type="Proteomes" id="UP000023268"/>
    </source>
</evidence>
<evidence type="ECO:0000313" key="4">
    <source>
        <dbReference type="EMBL" id="EYC50506.1"/>
    </source>
</evidence>
<dbReference type="CDD" id="cd00657">
    <property type="entry name" value="Ferritin_like"/>
    <property type="match status" value="1"/>
</dbReference>
<dbReference type="EMBL" id="JEMG01000001">
    <property type="protein sequence ID" value="EYC50506.1"/>
    <property type="molecule type" value="Genomic_DNA"/>
</dbReference>